<dbReference type="InterPro" id="IPR056490">
    <property type="entry name" value="Rcc01698_C"/>
</dbReference>
<name>A0A345YC53_9SPHN</name>
<dbReference type="OrthoDB" id="8445115at2"/>
<reference evidence="4" key="1">
    <citation type="submission" date="2018-07" db="EMBL/GenBank/DDBJ databases">
        <title>Genome sequence of Erythrobacter strain YH-07, an antagonistic bacterium isolated from Yellow Sea.</title>
        <authorList>
            <person name="Tang T."/>
            <person name="Liu Q."/>
            <person name="Sun X."/>
        </authorList>
    </citation>
    <scope>NUCLEOTIDE SEQUENCE [LARGE SCALE GENOMIC DNA]</scope>
    <source>
        <strain evidence="4">YH-07</strain>
    </source>
</reference>
<feature type="domain" description="Rcc01698-like C-terminal" evidence="2">
    <location>
        <begin position="481"/>
        <end position="576"/>
    </location>
</feature>
<dbReference type="AlphaFoldDB" id="A0A345YC53"/>
<protein>
    <submittedName>
        <fullName evidence="3">Uncharacterized protein</fullName>
    </submittedName>
</protein>
<evidence type="ECO:0000313" key="3">
    <source>
        <dbReference type="EMBL" id="AXK41505.1"/>
    </source>
</evidence>
<dbReference type="EMBL" id="CP031357">
    <property type="protein sequence ID" value="AXK41505.1"/>
    <property type="molecule type" value="Genomic_DNA"/>
</dbReference>
<accession>A0A345YC53</accession>
<dbReference type="RefSeq" id="WP_115415692.1">
    <property type="nucleotide sequence ID" value="NZ_CP031357.1"/>
</dbReference>
<sequence>MATLVLGALGTLVGGPIGGAIGATLGRSLDSTIIGSPRREGPRLKELAISTSSYGQPIPAIYGAARVPGTVIWATDLKEDRETSGGGKGKPKTTTYNYSVSLALALSSRPVQSVGRIWADGHLLRGSAGDLKTAGTLRIHTGHADQMPDPLLAAAIGARCPAYRGCAYVVFEDLALEDFGNRIPALSFEVFADPATRIVDEIAQQQGLASRRAEFPELRGFIHDSGSPAAVLSLIDRLRPLTALSGKGRTLIEGGAQPSGEIPLLPAAAAWGEGDFGRESGTALARASSPDRVLSALRYYDPSRAYQPGLQRTDALQTTRSAASVLEFPGILSATDAHTLLVRASVRGRQGGETLAWRTCELDPDIGPGSIVRAPSLSGLWQVDSWEWREGGIELELVRYAAPPTASQAADPGRGWSPPDRPAVRTSLRAFELPWDGTGSSEIARRFAAISAPDGRWSGATLYRTSGDGLVPLAQSGRVRAVGGTLIDMLPPSNALRLELSASCRVALLDHSADLEPVTADGLARGANRLLIGDEIVQFGECKAEGDGVWRLTGLVRGRGGTEIEAASGHPSGAPVTLLDERLMELPEGINLGEPGQIAAIGLADSDPVLATLEAPGRTRRPLFPVQPRCVSDGAGGIVLGWTRRARGGWPWLDEVEQPLVEQVERYEVGLGEPENPARLWTVSEPSLALPAPEIASLAALAPGASLWVRQKGSFAVSPPLHLTILS</sequence>
<dbReference type="KEGG" id="err:DVR09_03455"/>
<organism evidence="3 4">
    <name type="scientific">Erythrobacter aureus</name>
    <dbReference type="NCBI Taxonomy" id="2182384"/>
    <lineage>
        <taxon>Bacteria</taxon>
        <taxon>Pseudomonadati</taxon>
        <taxon>Pseudomonadota</taxon>
        <taxon>Alphaproteobacteria</taxon>
        <taxon>Sphingomonadales</taxon>
        <taxon>Erythrobacteraceae</taxon>
        <taxon>Erythrobacter/Porphyrobacter group</taxon>
        <taxon>Erythrobacter</taxon>
    </lineage>
</organism>
<proteinExistence type="predicted"/>
<evidence type="ECO:0000259" key="1">
    <source>
        <dbReference type="Pfam" id="PF13550"/>
    </source>
</evidence>
<keyword evidence="4" id="KW-1185">Reference proteome</keyword>
<evidence type="ECO:0000259" key="2">
    <source>
        <dbReference type="Pfam" id="PF23666"/>
    </source>
</evidence>
<dbReference type="Pfam" id="PF23666">
    <property type="entry name" value="Rcc01698_C"/>
    <property type="match status" value="1"/>
</dbReference>
<feature type="domain" description="Tip attachment protein J" evidence="1">
    <location>
        <begin position="296"/>
        <end position="388"/>
    </location>
</feature>
<dbReference type="InterPro" id="IPR032876">
    <property type="entry name" value="J_dom"/>
</dbReference>
<dbReference type="Proteomes" id="UP000254508">
    <property type="component" value="Chromosome"/>
</dbReference>
<gene>
    <name evidence="3" type="ORF">DVR09_03455</name>
</gene>
<evidence type="ECO:0000313" key="4">
    <source>
        <dbReference type="Proteomes" id="UP000254508"/>
    </source>
</evidence>
<dbReference type="Pfam" id="PF13550">
    <property type="entry name" value="Phage-tail_3"/>
    <property type="match status" value="1"/>
</dbReference>